<dbReference type="AlphaFoldDB" id="A0A437LUJ6"/>
<feature type="chain" id="PRO_5019269600" description="DUF4398 domain-containing protein" evidence="1">
    <location>
        <begin position="26"/>
        <end position="113"/>
    </location>
</feature>
<reference evidence="2 3" key="1">
    <citation type="submission" date="2019-01" db="EMBL/GenBank/DDBJ databases">
        <authorList>
            <person name="Chen W.-M."/>
        </authorList>
    </citation>
    <scope>NUCLEOTIDE SEQUENCE [LARGE SCALE GENOMIC DNA]</scope>
    <source>
        <strain evidence="2 3">CCP-7</strain>
    </source>
</reference>
<dbReference type="EMBL" id="SACN01000007">
    <property type="protein sequence ID" value="RVT89056.1"/>
    <property type="molecule type" value="Genomic_DNA"/>
</dbReference>
<keyword evidence="1" id="KW-0732">Signal</keyword>
<feature type="signal peptide" evidence="1">
    <location>
        <begin position="1"/>
        <end position="25"/>
    </location>
</feature>
<name>A0A437LUJ6_9SPHN</name>
<sequence>MRRIVTMGLAAASLAAAVMPATAWAGDEDEARVAIAAARAKIDAGEKAGVGGQAADIQARARTALDEAMVQFKKGKDRAALAQARQADALADLASSTAELRTIEGERDKLATR</sequence>
<evidence type="ECO:0008006" key="4">
    <source>
        <dbReference type="Google" id="ProtNLM"/>
    </source>
</evidence>
<dbReference type="Proteomes" id="UP000282971">
    <property type="component" value="Unassembled WGS sequence"/>
</dbReference>
<accession>A0A437LUJ6</accession>
<proteinExistence type="predicted"/>
<comment type="caution">
    <text evidence="2">The sequence shown here is derived from an EMBL/GenBank/DDBJ whole genome shotgun (WGS) entry which is preliminary data.</text>
</comment>
<protein>
    <recommendedName>
        <fullName evidence="4">DUF4398 domain-containing protein</fullName>
    </recommendedName>
</protein>
<keyword evidence="3" id="KW-1185">Reference proteome</keyword>
<gene>
    <name evidence="2" type="ORF">EOD43_23335</name>
</gene>
<evidence type="ECO:0000313" key="3">
    <source>
        <dbReference type="Proteomes" id="UP000282971"/>
    </source>
</evidence>
<evidence type="ECO:0000313" key="2">
    <source>
        <dbReference type="EMBL" id="RVT89056.1"/>
    </source>
</evidence>
<evidence type="ECO:0000256" key="1">
    <source>
        <dbReference type="SAM" id="SignalP"/>
    </source>
</evidence>
<dbReference type="RefSeq" id="WP_127746851.1">
    <property type="nucleotide sequence ID" value="NZ_SACN01000007.1"/>
</dbReference>
<organism evidence="2 3">
    <name type="scientific">Sphingomonas crocodyli</name>
    <dbReference type="NCBI Taxonomy" id="1979270"/>
    <lineage>
        <taxon>Bacteria</taxon>
        <taxon>Pseudomonadati</taxon>
        <taxon>Pseudomonadota</taxon>
        <taxon>Alphaproteobacteria</taxon>
        <taxon>Sphingomonadales</taxon>
        <taxon>Sphingomonadaceae</taxon>
        <taxon>Sphingomonas</taxon>
    </lineage>
</organism>